<accession>A0ABN6FGU2</accession>
<evidence type="ECO:0000313" key="1">
    <source>
        <dbReference type="EMBL" id="BCT75770.1"/>
    </source>
</evidence>
<dbReference type="Pfam" id="PF11248">
    <property type="entry name" value="DUF3046"/>
    <property type="match status" value="1"/>
</dbReference>
<name>A0ABN6FGU2_SINCY</name>
<organism evidence="1 2">
    <name type="scientific">Sinomonas cyclohexanicum</name>
    <name type="common">Corynebacterium cyclohexanicum</name>
    <dbReference type="NCBI Taxonomy" id="322009"/>
    <lineage>
        <taxon>Bacteria</taxon>
        <taxon>Bacillati</taxon>
        <taxon>Actinomycetota</taxon>
        <taxon>Actinomycetes</taxon>
        <taxon>Micrococcales</taxon>
        <taxon>Micrococcaceae</taxon>
        <taxon>Sinomonas</taxon>
    </lineage>
</organism>
<dbReference type="InterPro" id="IPR021408">
    <property type="entry name" value="DUF3046"/>
</dbReference>
<protein>
    <recommendedName>
        <fullName evidence="3">DUF3046 domain-containing protein</fullName>
    </recommendedName>
</protein>
<keyword evidence="2" id="KW-1185">Reference proteome</keyword>
<proteinExistence type="predicted"/>
<dbReference type="Proteomes" id="UP001319861">
    <property type="component" value="Chromosome"/>
</dbReference>
<gene>
    <name evidence="1" type="ORF">SCMU_16120</name>
</gene>
<evidence type="ECO:0000313" key="2">
    <source>
        <dbReference type="Proteomes" id="UP001319861"/>
    </source>
</evidence>
<dbReference type="EMBL" id="AP024525">
    <property type="protein sequence ID" value="BCT75770.1"/>
    <property type="molecule type" value="Genomic_DNA"/>
</dbReference>
<dbReference type="RefSeq" id="WP_229232479.1">
    <property type="nucleotide sequence ID" value="NZ_AP024525.1"/>
</dbReference>
<evidence type="ECO:0008006" key="3">
    <source>
        <dbReference type="Google" id="ProtNLM"/>
    </source>
</evidence>
<reference evidence="1 2" key="1">
    <citation type="journal article" date="2021" name="J. Biosci. Bioeng.">
        <title>Identification and characterization of a chc gene cluster responsible for the aromatization pathway of cyclohexanecarboxylate degradation in Sinomonas cyclohexanicum ATCC 51369.</title>
        <authorList>
            <person name="Yamamoto T."/>
            <person name="Hasegawa Y."/>
            <person name="Lau P.C.K."/>
            <person name="Iwaki H."/>
        </authorList>
    </citation>
    <scope>NUCLEOTIDE SEQUENCE [LARGE SCALE GENOMIC DNA]</scope>
    <source>
        <strain evidence="1 2">ATCC 51369</strain>
    </source>
</reference>
<sequence length="73" mass="7994">MRNSDFWRLMEDEFGAGYAHVLASSAVLAAVGGRTAEEALKAGVHPRSVWSAVCDLQDVPPERRLGKDRPVKD</sequence>